<feature type="non-terminal residue" evidence="5">
    <location>
        <position position="1"/>
    </location>
</feature>
<dbReference type="GO" id="GO:0019843">
    <property type="term" value="F:rRNA binding"/>
    <property type="evidence" value="ECO:0007669"/>
    <property type="project" value="UniProtKB-KW"/>
</dbReference>
<evidence type="ECO:0008006" key="6">
    <source>
        <dbReference type="Google" id="ProtNLM"/>
    </source>
</evidence>
<dbReference type="InterPro" id="IPR036510">
    <property type="entry name" value="Ribosomal_bS20_sf"/>
</dbReference>
<dbReference type="AlphaFoldDB" id="X0SC26"/>
<dbReference type="Pfam" id="PF01649">
    <property type="entry name" value="Ribosomal_S20p"/>
    <property type="match status" value="1"/>
</dbReference>
<proteinExistence type="predicted"/>
<evidence type="ECO:0000256" key="1">
    <source>
        <dbReference type="ARBA" id="ARBA00022730"/>
    </source>
</evidence>
<dbReference type="GO" id="GO:0006412">
    <property type="term" value="P:translation"/>
    <property type="evidence" value="ECO:0007669"/>
    <property type="project" value="InterPro"/>
</dbReference>
<dbReference type="NCBIfam" id="TIGR00029">
    <property type="entry name" value="S20"/>
    <property type="match status" value="1"/>
</dbReference>
<evidence type="ECO:0000256" key="4">
    <source>
        <dbReference type="ARBA" id="ARBA00023274"/>
    </source>
</evidence>
<gene>
    <name evidence="5" type="ORF">S01H1_17519</name>
</gene>
<sequence>IRNKKQNIQIKNKIKKAIKKLENAIASGNAEESKKLLSSLTKILQTSSRKKIIHKNAVSRKIAQLSKKINKLK</sequence>
<keyword evidence="4" id="KW-0687">Ribonucleoprotein</keyword>
<dbReference type="GO" id="GO:0003735">
    <property type="term" value="F:structural constituent of ribosome"/>
    <property type="evidence" value="ECO:0007669"/>
    <property type="project" value="InterPro"/>
</dbReference>
<comment type="caution">
    <text evidence="5">The sequence shown here is derived from an EMBL/GenBank/DDBJ whole genome shotgun (WGS) entry which is preliminary data.</text>
</comment>
<evidence type="ECO:0000256" key="3">
    <source>
        <dbReference type="ARBA" id="ARBA00022980"/>
    </source>
</evidence>
<evidence type="ECO:0000256" key="2">
    <source>
        <dbReference type="ARBA" id="ARBA00022884"/>
    </source>
</evidence>
<reference evidence="5" key="1">
    <citation type="journal article" date="2014" name="Front. Microbiol.">
        <title>High frequency of phylogenetically diverse reductive dehalogenase-homologous genes in deep subseafloor sedimentary metagenomes.</title>
        <authorList>
            <person name="Kawai M."/>
            <person name="Futagami T."/>
            <person name="Toyoda A."/>
            <person name="Takaki Y."/>
            <person name="Nishi S."/>
            <person name="Hori S."/>
            <person name="Arai W."/>
            <person name="Tsubouchi T."/>
            <person name="Morono Y."/>
            <person name="Uchiyama I."/>
            <person name="Ito T."/>
            <person name="Fujiyama A."/>
            <person name="Inagaki F."/>
            <person name="Takami H."/>
        </authorList>
    </citation>
    <scope>NUCLEOTIDE SEQUENCE</scope>
    <source>
        <strain evidence="5">Expedition CK06-06</strain>
    </source>
</reference>
<dbReference type="GO" id="GO:0005840">
    <property type="term" value="C:ribosome"/>
    <property type="evidence" value="ECO:0007669"/>
    <property type="project" value="UniProtKB-KW"/>
</dbReference>
<keyword evidence="2" id="KW-0694">RNA-binding</keyword>
<dbReference type="InterPro" id="IPR002583">
    <property type="entry name" value="Ribosomal_bS20"/>
</dbReference>
<accession>X0SC26</accession>
<keyword evidence="1" id="KW-0699">rRNA-binding</keyword>
<name>X0SC26_9ZZZZ</name>
<dbReference type="Gene3D" id="1.20.58.110">
    <property type="entry name" value="Ribosomal protein S20"/>
    <property type="match status" value="1"/>
</dbReference>
<protein>
    <recommendedName>
        <fullName evidence="6">30S ribosomal protein S20</fullName>
    </recommendedName>
</protein>
<organism evidence="5">
    <name type="scientific">marine sediment metagenome</name>
    <dbReference type="NCBI Taxonomy" id="412755"/>
    <lineage>
        <taxon>unclassified sequences</taxon>
        <taxon>metagenomes</taxon>
        <taxon>ecological metagenomes</taxon>
    </lineage>
</organism>
<evidence type="ECO:0000313" key="5">
    <source>
        <dbReference type="EMBL" id="GAF72721.1"/>
    </source>
</evidence>
<dbReference type="GO" id="GO:1990904">
    <property type="term" value="C:ribonucleoprotein complex"/>
    <property type="evidence" value="ECO:0007669"/>
    <property type="project" value="UniProtKB-KW"/>
</dbReference>
<dbReference type="SUPFAM" id="SSF46992">
    <property type="entry name" value="Ribosomal protein S20"/>
    <property type="match status" value="1"/>
</dbReference>
<keyword evidence="3" id="KW-0689">Ribosomal protein</keyword>
<dbReference type="EMBL" id="BARS01009302">
    <property type="protein sequence ID" value="GAF72721.1"/>
    <property type="molecule type" value="Genomic_DNA"/>
</dbReference>